<dbReference type="EMBL" id="BKCJ010187572">
    <property type="protein sequence ID" value="GEY54433.1"/>
    <property type="molecule type" value="Genomic_DNA"/>
</dbReference>
<dbReference type="AlphaFoldDB" id="A0A699HT59"/>
<evidence type="ECO:0000256" key="1">
    <source>
        <dbReference type="SAM" id="MobiDB-lite"/>
    </source>
</evidence>
<comment type="caution">
    <text evidence="2">The sequence shown here is derived from an EMBL/GenBank/DDBJ whole genome shotgun (WGS) entry which is preliminary data.</text>
</comment>
<feature type="region of interest" description="Disordered" evidence="1">
    <location>
        <begin position="109"/>
        <end position="164"/>
    </location>
</feature>
<feature type="compositionally biased region" description="Acidic residues" evidence="1">
    <location>
        <begin position="220"/>
        <end position="232"/>
    </location>
</feature>
<evidence type="ECO:0000313" key="2">
    <source>
        <dbReference type="EMBL" id="GEY54433.1"/>
    </source>
</evidence>
<feature type="compositionally biased region" description="Basic residues" evidence="1">
    <location>
        <begin position="137"/>
        <end position="150"/>
    </location>
</feature>
<sequence>MYTVGYQGVVDKVSAFYMKFLAQPWQTVFKKKNFDQYPRFTKLIIDDLMKKYPSIPQRHDEDYHSIKDNIPLVSVYTIRNVQVRGMLIPDAFFTEEIRATNDYKENTLRAHKTPTLTVDSPQGKKRKQSVGDTSSPKKSHKITIRKKKQIKTLIPPPSNDRERDEIAEATILSLTLHKTALAAEAQKNIVKCKKNWTRKRLKGWLKAKKMTNHMRKDDAMNEDEVKDDDVEKTDDVPKEKDNDDHTDHIIVRTHAMGSMEKELTSTVSPTTATTSKTKRKRGFTYNKTKILPGSITGMCKQRDLAVQKDQEIASTSVLKLISKEFATNRPKLIEELFRKHMQNITLNLYPTPSSSAADLQHRLYLNMKSKPQVQAADP</sequence>
<feature type="region of interest" description="Disordered" evidence="1">
    <location>
        <begin position="215"/>
        <end position="244"/>
    </location>
</feature>
<proteinExistence type="predicted"/>
<accession>A0A699HT59</accession>
<feature type="compositionally biased region" description="Basic and acidic residues" evidence="1">
    <location>
        <begin position="233"/>
        <end position="244"/>
    </location>
</feature>
<organism evidence="2">
    <name type="scientific">Tanacetum cinerariifolium</name>
    <name type="common">Dalmatian daisy</name>
    <name type="synonym">Chrysanthemum cinerariifolium</name>
    <dbReference type="NCBI Taxonomy" id="118510"/>
    <lineage>
        <taxon>Eukaryota</taxon>
        <taxon>Viridiplantae</taxon>
        <taxon>Streptophyta</taxon>
        <taxon>Embryophyta</taxon>
        <taxon>Tracheophyta</taxon>
        <taxon>Spermatophyta</taxon>
        <taxon>Magnoliopsida</taxon>
        <taxon>eudicotyledons</taxon>
        <taxon>Gunneridae</taxon>
        <taxon>Pentapetalae</taxon>
        <taxon>asterids</taxon>
        <taxon>campanulids</taxon>
        <taxon>Asterales</taxon>
        <taxon>Asteraceae</taxon>
        <taxon>Asteroideae</taxon>
        <taxon>Anthemideae</taxon>
        <taxon>Anthemidinae</taxon>
        <taxon>Tanacetum</taxon>
    </lineage>
</organism>
<reference evidence="2" key="1">
    <citation type="journal article" date="2019" name="Sci. Rep.">
        <title>Draft genome of Tanacetum cinerariifolium, the natural source of mosquito coil.</title>
        <authorList>
            <person name="Yamashiro T."/>
            <person name="Shiraishi A."/>
            <person name="Satake H."/>
            <person name="Nakayama K."/>
        </authorList>
    </citation>
    <scope>NUCLEOTIDE SEQUENCE</scope>
</reference>
<gene>
    <name evidence="2" type="ORF">Tci_426407</name>
</gene>
<name>A0A699HT59_TANCI</name>
<protein>
    <submittedName>
        <fullName evidence="2">Uncharacterized protein</fullName>
    </submittedName>
</protein>